<dbReference type="PROSITE" id="PS51371">
    <property type="entry name" value="CBS"/>
    <property type="match status" value="2"/>
</dbReference>
<dbReference type="PANTHER" id="PTHR12064:SF97">
    <property type="entry name" value="METAL TRANSPORTER CNNM-5"/>
    <property type="match status" value="1"/>
</dbReference>
<dbReference type="InterPro" id="IPR002550">
    <property type="entry name" value="CNNM"/>
</dbReference>
<dbReference type="AlphaFoldDB" id="A0A316VJC5"/>
<keyword evidence="5 7" id="KW-0472">Membrane</keyword>
<protein>
    <submittedName>
        <fullName evidence="11">DUF21-domain-containing protein</fullName>
    </submittedName>
</protein>
<dbReference type="OrthoDB" id="5353557at2759"/>
<evidence type="ECO:0000256" key="8">
    <source>
        <dbReference type="SAM" id="Phobius"/>
    </source>
</evidence>
<evidence type="ECO:0000259" key="10">
    <source>
        <dbReference type="PROSITE" id="PS51846"/>
    </source>
</evidence>
<feature type="transmembrane region" description="Helical" evidence="8">
    <location>
        <begin position="87"/>
        <end position="108"/>
    </location>
</feature>
<dbReference type="InterPro" id="IPR044751">
    <property type="entry name" value="Ion_transp-like_CBS"/>
</dbReference>
<dbReference type="FunFam" id="3.10.580.10:FF:000006">
    <property type="entry name" value="DUF21 and CBS domain protein"/>
    <property type="match status" value="1"/>
</dbReference>
<name>A0A316VJC5_9BASI</name>
<evidence type="ECO:0000256" key="2">
    <source>
        <dbReference type="ARBA" id="ARBA00022692"/>
    </source>
</evidence>
<dbReference type="PROSITE" id="PS51846">
    <property type="entry name" value="CNNM"/>
    <property type="match status" value="1"/>
</dbReference>
<dbReference type="GO" id="GO:0005737">
    <property type="term" value="C:cytoplasm"/>
    <property type="evidence" value="ECO:0007669"/>
    <property type="project" value="TreeGrafter"/>
</dbReference>
<keyword evidence="3" id="KW-0677">Repeat</keyword>
<dbReference type="InterPro" id="IPR046342">
    <property type="entry name" value="CBS_dom_sf"/>
</dbReference>
<feature type="domain" description="CNNM transmembrane" evidence="10">
    <location>
        <begin position="1"/>
        <end position="182"/>
    </location>
</feature>
<dbReference type="Proteomes" id="UP000245771">
    <property type="component" value="Unassembled WGS sequence"/>
</dbReference>
<evidence type="ECO:0000256" key="1">
    <source>
        <dbReference type="ARBA" id="ARBA00004141"/>
    </source>
</evidence>
<dbReference type="Pfam" id="PF00571">
    <property type="entry name" value="CBS"/>
    <property type="match status" value="1"/>
</dbReference>
<dbReference type="GO" id="GO:0016020">
    <property type="term" value="C:membrane"/>
    <property type="evidence" value="ECO:0007669"/>
    <property type="project" value="UniProtKB-SubCell"/>
</dbReference>
<keyword evidence="2 7" id="KW-0812">Transmembrane</keyword>
<evidence type="ECO:0000256" key="5">
    <source>
        <dbReference type="ARBA" id="ARBA00023136"/>
    </source>
</evidence>
<dbReference type="PANTHER" id="PTHR12064">
    <property type="entry name" value="METAL TRANSPORTER CNNM"/>
    <property type="match status" value="1"/>
</dbReference>
<evidence type="ECO:0000313" key="12">
    <source>
        <dbReference type="Proteomes" id="UP000245771"/>
    </source>
</evidence>
<keyword evidence="6" id="KW-0129">CBS domain</keyword>
<feature type="non-terminal residue" evidence="11">
    <location>
        <position position="1"/>
    </location>
</feature>
<dbReference type="RefSeq" id="XP_025357958.1">
    <property type="nucleotide sequence ID" value="XM_025495990.1"/>
</dbReference>
<feature type="non-terminal residue" evidence="11">
    <location>
        <position position="398"/>
    </location>
</feature>
<evidence type="ECO:0000313" key="11">
    <source>
        <dbReference type="EMBL" id="PWN37656.1"/>
    </source>
</evidence>
<evidence type="ECO:0000256" key="3">
    <source>
        <dbReference type="ARBA" id="ARBA00022737"/>
    </source>
</evidence>
<gene>
    <name evidence="11" type="ORF">FA14DRAFT_112929</name>
</gene>
<dbReference type="Gene3D" id="3.10.580.10">
    <property type="entry name" value="CBS-domain"/>
    <property type="match status" value="1"/>
</dbReference>
<accession>A0A316VJC5</accession>
<comment type="subcellular location">
    <subcellularLocation>
        <location evidence="1">Membrane</location>
        <topology evidence="1">Multi-pass membrane protein</topology>
    </subcellularLocation>
</comment>
<feature type="transmembrane region" description="Helical" evidence="8">
    <location>
        <begin position="120"/>
        <end position="140"/>
    </location>
</feature>
<dbReference type="GeneID" id="37017771"/>
<sequence>ELIVDVLMIAALVLGGGLCAGLTLSLMGLDSVNLQVLSTAGSPTEKRNATRVLRLLERGRHWVLVVLLLSNVIVNEALPVFLSDLDFGGGVAAVLVSTILIVIFGEVLPQSICARYGLSIGAACAPFVWILMIVLSPIAWPTAKLLDWSLGEDHGTTYKKAELKTFVSLHQQLGTENLNEDEVTIIRAVLDLNDKTVKDVMTPIQDVFIMSSDTILDDAGVGKLVQSGYSRVPVHEKGKPDSIIGMLLVKDLISYDPDDGKEVASFQLRPLPETAPDLTLLSTLNYFQTGRSHMLLVSNSPGEPKGAIGIVTLEDVVEELIGEEIIDETDVWVDVHNRVRVTRNPKETAPSNADLGPLVRGIIERRRMGGLKQKAGSTAPLNKTVDRVLVKGNDQSAR</sequence>
<dbReference type="EMBL" id="KZ819602">
    <property type="protein sequence ID" value="PWN37656.1"/>
    <property type="molecule type" value="Genomic_DNA"/>
</dbReference>
<organism evidence="11 12">
    <name type="scientific">Meira miltonrushii</name>
    <dbReference type="NCBI Taxonomy" id="1280837"/>
    <lineage>
        <taxon>Eukaryota</taxon>
        <taxon>Fungi</taxon>
        <taxon>Dikarya</taxon>
        <taxon>Basidiomycota</taxon>
        <taxon>Ustilaginomycotina</taxon>
        <taxon>Exobasidiomycetes</taxon>
        <taxon>Exobasidiales</taxon>
        <taxon>Brachybasidiaceae</taxon>
        <taxon>Meira</taxon>
    </lineage>
</organism>
<dbReference type="GO" id="GO:0030026">
    <property type="term" value="P:intracellular manganese ion homeostasis"/>
    <property type="evidence" value="ECO:0007669"/>
    <property type="project" value="TreeGrafter"/>
</dbReference>
<keyword evidence="4 7" id="KW-1133">Transmembrane helix</keyword>
<dbReference type="CDD" id="cd04590">
    <property type="entry name" value="CBS_pair_CorC_HlyC_assoc"/>
    <property type="match status" value="1"/>
</dbReference>
<keyword evidence="12" id="KW-1185">Reference proteome</keyword>
<evidence type="ECO:0000256" key="7">
    <source>
        <dbReference type="PROSITE-ProRule" id="PRU01193"/>
    </source>
</evidence>
<dbReference type="SUPFAM" id="SSF54631">
    <property type="entry name" value="CBS-domain pair"/>
    <property type="match status" value="1"/>
</dbReference>
<dbReference type="InParanoid" id="A0A316VJC5"/>
<dbReference type="InterPro" id="IPR000644">
    <property type="entry name" value="CBS_dom"/>
</dbReference>
<dbReference type="InterPro" id="IPR045095">
    <property type="entry name" value="ACDP"/>
</dbReference>
<evidence type="ECO:0000259" key="9">
    <source>
        <dbReference type="PROSITE" id="PS51371"/>
    </source>
</evidence>
<feature type="domain" description="CBS" evidence="9">
    <location>
        <begin position="267"/>
        <end position="328"/>
    </location>
</feature>
<dbReference type="Pfam" id="PF01595">
    <property type="entry name" value="CNNM"/>
    <property type="match status" value="1"/>
</dbReference>
<dbReference type="STRING" id="1280837.A0A316VJC5"/>
<dbReference type="GO" id="GO:0010960">
    <property type="term" value="P:magnesium ion homeostasis"/>
    <property type="evidence" value="ECO:0007669"/>
    <property type="project" value="InterPro"/>
</dbReference>
<proteinExistence type="predicted"/>
<reference evidence="11 12" key="1">
    <citation type="journal article" date="2018" name="Mol. Biol. Evol.">
        <title>Broad Genomic Sampling Reveals a Smut Pathogenic Ancestry of the Fungal Clade Ustilaginomycotina.</title>
        <authorList>
            <person name="Kijpornyongpan T."/>
            <person name="Mondo S.J."/>
            <person name="Barry K."/>
            <person name="Sandor L."/>
            <person name="Lee J."/>
            <person name="Lipzen A."/>
            <person name="Pangilinan J."/>
            <person name="LaButti K."/>
            <person name="Hainaut M."/>
            <person name="Henrissat B."/>
            <person name="Grigoriev I.V."/>
            <person name="Spatafora J.W."/>
            <person name="Aime M.C."/>
        </authorList>
    </citation>
    <scope>NUCLEOTIDE SEQUENCE [LARGE SCALE GENOMIC DNA]</scope>
    <source>
        <strain evidence="11 12">MCA 3882</strain>
    </source>
</reference>
<evidence type="ECO:0000256" key="4">
    <source>
        <dbReference type="ARBA" id="ARBA00022989"/>
    </source>
</evidence>
<feature type="domain" description="CBS" evidence="9">
    <location>
        <begin position="201"/>
        <end position="263"/>
    </location>
</feature>
<evidence type="ECO:0000256" key="6">
    <source>
        <dbReference type="PROSITE-ProRule" id="PRU00703"/>
    </source>
</evidence>
<feature type="transmembrane region" description="Helical" evidence="8">
    <location>
        <begin position="6"/>
        <end position="29"/>
    </location>
</feature>